<dbReference type="Proteomes" id="UP000503046">
    <property type="component" value="Segment"/>
</dbReference>
<evidence type="ECO:0000313" key="1">
    <source>
        <dbReference type="EMBL" id="QIG66089.1"/>
    </source>
</evidence>
<proteinExistence type="predicted"/>
<accession>A0A6G6XXZ2</accession>
<reference evidence="1 2" key="1">
    <citation type="submission" date="2020-02" db="EMBL/GenBank/DDBJ databases">
        <title>Identification and Characterization of First Virulent Phages, Including a Novel Jumbo Virus, Infecting Ochrobactrum spp.</title>
        <authorList>
            <person name="Decewicz P."/>
            <person name="Golec P."/>
            <person name="Szymczak M."/>
            <person name="Radlinska M."/>
            <person name="Dziewit L."/>
        </authorList>
    </citation>
    <scope>NUCLEOTIDE SEQUENCE [LARGE SCALE GENOMIC DNA]</scope>
</reference>
<protein>
    <submittedName>
        <fullName evidence="1">Nucleoside triphosphate pyrophosphohydrolase</fullName>
        <ecNumber evidence="1">3.6.1.8</ecNumber>
    </submittedName>
</protein>
<organism evidence="1 2">
    <name type="scientific">Ochrobactrum phage vB_OspP_OH</name>
    <dbReference type="NCBI Taxonomy" id="2712957"/>
    <lineage>
        <taxon>Viruses</taxon>
        <taxon>Duplodnaviria</taxon>
        <taxon>Heunggongvirae</taxon>
        <taxon>Uroviricota</taxon>
        <taxon>Caudoviricetes</taxon>
        <taxon>Wolominvirus</taxon>
        <taxon>Wolominvirus OH</taxon>
    </lineage>
</organism>
<evidence type="ECO:0000313" key="2">
    <source>
        <dbReference type="Proteomes" id="UP000503046"/>
    </source>
</evidence>
<keyword evidence="1" id="KW-0378">Hydrolase</keyword>
<dbReference type="EMBL" id="MT028492">
    <property type="protein sequence ID" value="QIG66089.1"/>
    <property type="molecule type" value="Genomic_DNA"/>
</dbReference>
<dbReference type="GO" id="GO:0047693">
    <property type="term" value="F:ATP diphosphatase activity"/>
    <property type="evidence" value="ECO:0007669"/>
    <property type="project" value="UniProtKB-EC"/>
</dbReference>
<keyword evidence="2" id="KW-1185">Reference proteome</keyword>
<name>A0A6G6XXZ2_9CAUD</name>
<gene>
    <name evidence="1" type="ORF">phiOH_p33</name>
</gene>
<sequence length="97" mass="10928">MERTPKSITITLPDGVEQYEQDIRRFVDAMCYKLGVHAKKGRWEDLPIESALELMKGEVTELEQAIDGNNTIEVLLESADVANFAMIIASIFVERGK</sequence>
<dbReference type="EC" id="3.6.1.8" evidence="1"/>